<dbReference type="Proteomes" id="UP000887566">
    <property type="component" value="Unplaced"/>
</dbReference>
<protein>
    <submittedName>
        <fullName evidence="2">Uncharacterized protein</fullName>
    </submittedName>
</protein>
<dbReference type="WBParaSite" id="PSAMB.scaffold14944size1733.g36304.t1">
    <property type="protein sequence ID" value="PSAMB.scaffold14944size1733.g36304.t1"/>
    <property type="gene ID" value="PSAMB.scaffold14944size1733.g36304"/>
</dbReference>
<dbReference type="AlphaFoldDB" id="A0A914V603"/>
<reference evidence="2" key="1">
    <citation type="submission" date="2022-11" db="UniProtKB">
        <authorList>
            <consortium name="WormBaseParasite"/>
        </authorList>
    </citation>
    <scope>IDENTIFICATION</scope>
</reference>
<keyword evidence="1" id="KW-1185">Reference proteome</keyword>
<name>A0A914V603_9BILA</name>
<accession>A0A914V603</accession>
<evidence type="ECO:0000313" key="1">
    <source>
        <dbReference type="Proteomes" id="UP000887566"/>
    </source>
</evidence>
<evidence type="ECO:0000313" key="2">
    <source>
        <dbReference type="WBParaSite" id="PSAMB.scaffold14944size1733.g36304.t1"/>
    </source>
</evidence>
<organism evidence="1 2">
    <name type="scientific">Plectus sambesii</name>
    <dbReference type="NCBI Taxonomy" id="2011161"/>
    <lineage>
        <taxon>Eukaryota</taxon>
        <taxon>Metazoa</taxon>
        <taxon>Ecdysozoa</taxon>
        <taxon>Nematoda</taxon>
        <taxon>Chromadorea</taxon>
        <taxon>Plectida</taxon>
        <taxon>Plectina</taxon>
        <taxon>Plectoidea</taxon>
        <taxon>Plectidae</taxon>
        <taxon>Plectus</taxon>
    </lineage>
</organism>
<proteinExistence type="predicted"/>
<sequence>MIGALDIACGRNSGWWRSLACWRLAARAFFPNSALFQHSWTWGPRKLLTQQSFVVPSPGVGRRESTQSVKSEFPIGSESQVGVGGPLEATREFVRLQV</sequence>